<organism evidence="2 3">
    <name type="scientific">Trichoderma asperellum (strain ATCC 204424 / CBS 433.97 / NBRC 101777)</name>
    <dbReference type="NCBI Taxonomy" id="1042311"/>
    <lineage>
        <taxon>Eukaryota</taxon>
        <taxon>Fungi</taxon>
        <taxon>Dikarya</taxon>
        <taxon>Ascomycota</taxon>
        <taxon>Pezizomycotina</taxon>
        <taxon>Sordariomycetes</taxon>
        <taxon>Hypocreomycetidae</taxon>
        <taxon>Hypocreales</taxon>
        <taxon>Hypocreaceae</taxon>
        <taxon>Trichoderma</taxon>
    </lineage>
</organism>
<dbReference type="Gene3D" id="3.90.700.10">
    <property type="entry name" value="Succinate dehydrogenase/fumarate reductase flavoprotein, catalytic domain"/>
    <property type="match status" value="1"/>
</dbReference>
<keyword evidence="1" id="KW-0732">Signal</keyword>
<gene>
    <name evidence="2" type="ORF">M441DRAFT_48184</name>
</gene>
<evidence type="ECO:0000256" key="1">
    <source>
        <dbReference type="SAM" id="SignalP"/>
    </source>
</evidence>
<name>A0A2T3Z6A2_TRIA4</name>
<evidence type="ECO:0000313" key="2">
    <source>
        <dbReference type="EMBL" id="PTB40333.1"/>
    </source>
</evidence>
<protein>
    <submittedName>
        <fullName evidence="2">Uncharacterized protein</fullName>
    </submittedName>
</protein>
<proteinExistence type="predicted"/>
<dbReference type="Gene3D" id="3.50.50.60">
    <property type="entry name" value="FAD/NAD(P)-binding domain"/>
    <property type="match status" value="1"/>
</dbReference>
<sequence>MALLWLTLALLGKESVAQMLMDDDQGSMTTLDFLENARKMGKNAKVALIEVGKDGERCAASRNGLVDQAYCRKLEIEVPYTVQYLLDHQHFSNADFTRVFGKQVMLACGGFEGNREMMGRYIKPRAEQLGLVAPGQKYNTGFGLKIGLEVGAATAGSFHCLHPKAAKFRQYELVDTRSPKPEATIWDHSFGIVVNDITYATIMNRFRPGWVYNTTDPDLEKGDTIEDLREKLGLNPQKQEKPVDEYNASYPLTAKAIFTFGLKVDLASRVLSVTASLFQEWIVPSRSVSIEHSGID</sequence>
<dbReference type="EMBL" id="KZ679263">
    <property type="protein sequence ID" value="PTB40333.1"/>
    <property type="molecule type" value="Genomic_DNA"/>
</dbReference>
<reference evidence="2 3" key="1">
    <citation type="submission" date="2016-07" db="EMBL/GenBank/DDBJ databases">
        <title>Multiple horizontal gene transfer events from other fungi enriched the ability of initially mycotrophic Trichoderma (Ascomycota) to feed on dead plant biomass.</title>
        <authorList>
            <consortium name="DOE Joint Genome Institute"/>
            <person name="Aerts A."/>
            <person name="Atanasova L."/>
            <person name="Chenthamara K."/>
            <person name="Zhang J."/>
            <person name="Grujic M."/>
            <person name="Henrissat B."/>
            <person name="Kuo A."/>
            <person name="Salamov A."/>
            <person name="Lipzen A."/>
            <person name="Labutti K."/>
            <person name="Barry K."/>
            <person name="Miao Y."/>
            <person name="Rahimi M.J."/>
            <person name="Shen Q."/>
            <person name="Grigoriev I.V."/>
            <person name="Kubicek C.P."/>
            <person name="Druzhinina I.S."/>
        </authorList>
    </citation>
    <scope>NUCLEOTIDE SEQUENCE [LARGE SCALE GENOMIC DNA]</scope>
    <source>
        <strain evidence="2 3">CBS 433.97</strain>
    </source>
</reference>
<dbReference type="InterPro" id="IPR036188">
    <property type="entry name" value="FAD/NAD-bd_sf"/>
</dbReference>
<dbReference type="OrthoDB" id="7777654at2759"/>
<feature type="chain" id="PRO_5015604540" evidence="1">
    <location>
        <begin position="18"/>
        <end position="296"/>
    </location>
</feature>
<dbReference type="InterPro" id="IPR027477">
    <property type="entry name" value="Succ_DH/fumarate_Rdtase_cat_sf"/>
</dbReference>
<keyword evidence="3" id="KW-1185">Reference proteome</keyword>
<feature type="signal peptide" evidence="1">
    <location>
        <begin position="1"/>
        <end position="17"/>
    </location>
</feature>
<dbReference type="AlphaFoldDB" id="A0A2T3Z6A2"/>
<evidence type="ECO:0000313" key="3">
    <source>
        <dbReference type="Proteomes" id="UP000240493"/>
    </source>
</evidence>
<accession>A0A2T3Z6A2</accession>
<dbReference type="Proteomes" id="UP000240493">
    <property type="component" value="Unassembled WGS sequence"/>
</dbReference>
<dbReference type="STRING" id="1042311.A0A2T3Z6A2"/>